<dbReference type="InterPro" id="IPR012334">
    <property type="entry name" value="Pectin_lyas_fold"/>
</dbReference>
<keyword evidence="3" id="KW-1185">Reference proteome</keyword>
<evidence type="ECO:0000313" key="2">
    <source>
        <dbReference type="EMBL" id="GAA0925759.1"/>
    </source>
</evidence>
<dbReference type="Pfam" id="PF13229">
    <property type="entry name" value="Beta_helix"/>
    <property type="match status" value="1"/>
</dbReference>
<evidence type="ECO:0000313" key="3">
    <source>
        <dbReference type="Proteomes" id="UP001499967"/>
    </source>
</evidence>
<dbReference type="InterPro" id="IPR011050">
    <property type="entry name" value="Pectin_lyase_fold/virulence"/>
</dbReference>
<dbReference type="SUPFAM" id="SSF51126">
    <property type="entry name" value="Pectin lyase-like"/>
    <property type="match status" value="1"/>
</dbReference>
<dbReference type="InterPro" id="IPR039448">
    <property type="entry name" value="Beta_helix"/>
</dbReference>
<dbReference type="Proteomes" id="UP001499967">
    <property type="component" value="Unassembled WGS sequence"/>
</dbReference>
<reference evidence="3" key="1">
    <citation type="journal article" date="2019" name="Int. J. Syst. Evol. Microbiol.">
        <title>The Global Catalogue of Microorganisms (GCM) 10K type strain sequencing project: providing services to taxonomists for standard genome sequencing and annotation.</title>
        <authorList>
            <consortium name="The Broad Institute Genomics Platform"/>
            <consortium name="The Broad Institute Genome Sequencing Center for Infectious Disease"/>
            <person name="Wu L."/>
            <person name="Ma J."/>
        </authorList>
    </citation>
    <scope>NUCLEOTIDE SEQUENCE [LARGE SCALE GENOMIC DNA]</scope>
    <source>
        <strain evidence="3">JCM 11117</strain>
    </source>
</reference>
<sequence>MADEPRHGWQAAVIAVLTAVGLLLPSSWAATAVAEPPTPPVNCSAPNVVCMTADSTTRIEVTTPNLVVDGRGFSSVGITVNADHVTVQNFNFTNCASHCVWVKGTGNVVQDNRISQVYHDGDDIDGLRFFGDGTWILRNTFTNILKGPKRDSHLDCMQTWAGSETGASSGVVIQGNHCDDADFRQCLMVEGPGSTDGGGGGAGVTANWVVAGNYFACHANQTIALRDVHNTVIQGNHFAGSGRKAIQQTDGTSGIRLVGNVLGPGYGRLTGD</sequence>
<protein>
    <recommendedName>
        <fullName evidence="1">Right handed beta helix domain-containing protein</fullName>
    </recommendedName>
</protein>
<dbReference type="InterPro" id="IPR006626">
    <property type="entry name" value="PbH1"/>
</dbReference>
<dbReference type="SMART" id="SM00710">
    <property type="entry name" value="PbH1"/>
    <property type="match status" value="4"/>
</dbReference>
<gene>
    <name evidence="2" type="ORF">GCM10009559_10700</name>
</gene>
<organism evidence="2 3">
    <name type="scientific">Pseudonocardia zijingensis</name>
    <dbReference type="NCBI Taxonomy" id="153376"/>
    <lineage>
        <taxon>Bacteria</taxon>
        <taxon>Bacillati</taxon>
        <taxon>Actinomycetota</taxon>
        <taxon>Actinomycetes</taxon>
        <taxon>Pseudonocardiales</taxon>
        <taxon>Pseudonocardiaceae</taxon>
        <taxon>Pseudonocardia</taxon>
    </lineage>
</organism>
<proteinExistence type="predicted"/>
<dbReference type="Gene3D" id="2.160.20.10">
    <property type="entry name" value="Single-stranded right-handed beta-helix, Pectin lyase-like"/>
    <property type="match status" value="1"/>
</dbReference>
<accession>A0ABP3ZSG7</accession>
<comment type="caution">
    <text evidence="2">The sequence shown here is derived from an EMBL/GenBank/DDBJ whole genome shotgun (WGS) entry which is preliminary data.</text>
</comment>
<dbReference type="RefSeq" id="WP_343939521.1">
    <property type="nucleotide sequence ID" value="NZ_BAAAHP010000029.1"/>
</dbReference>
<evidence type="ECO:0000259" key="1">
    <source>
        <dbReference type="Pfam" id="PF13229"/>
    </source>
</evidence>
<dbReference type="EMBL" id="BAAAHP010000029">
    <property type="protein sequence ID" value="GAA0925759.1"/>
    <property type="molecule type" value="Genomic_DNA"/>
</dbReference>
<feature type="domain" description="Right handed beta helix" evidence="1">
    <location>
        <begin position="77"/>
        <end position="261"/>
    </location>
</feature>
<name>A0ABP3ZSG7_9PSEU</name>